<feature type="domain" description="AMP-binding enzyme C-terminal" evidence="3">
    <location>
        <begin position="445"/>
        <end position="522"/>
    </location>
</feature>
<comment type="caution">
    <text evidence="4">The sequence shown here is derived from an EMBL/GenBank/DDBJ whole genome shotgun (WGS) entry which is preliminary data.</text>
</comment>
<dbReference type="EC" id="6.1.1.13" evidence="4"/>
<evidence type="ECO:0000256" key="1">
    <source>
        <dbReference type="SAM" id="MobiDB-lite"/>
    </source>
</evidence>
<dbReference type="GO" id="GO:0016874">
    <property type="term" value="F:ligase activity"/>
    <property type="evidence" value="ECO:0007669"/>
    <property type="project" value="UniProtKB-KW"/>
</dbReference>
<name>A0ABT6M0Q2_9ACTN</name>
<dbReference type="InterPro" id="IPR042099">
    <property type="entry name" value="ANL_N_sf"/>
</dbReference>
<feature type="region of interest" description="Disordered" evidence="1">
    <location>
        <begin position="559"/>
        <end position="692"/>
    </location>
</feature>
<dbReference type="PANTHER" id="PTHR45527">
    <property type="entry name" value="NONRIBOSOMAL PEPTIDE SYNTHETASE"/>
    <property type="match status" value="1"/>
</dbReference>
<gene>
    <name evidence="4" type="ORF">M2283_009491</name>
</gene>
<evidence type="ECO:0000313" key="4">
    <source>
        <dbReference type="EMBL" id="MDH6222144.1"/>
    </source>
</evidence>
<dbReference type="Gene3D" id="3.30.300.30">
    <property type="match status" value="1"/>
</dbReference>
<protein>
    <submittedName>
        <fullName evidence="4">D-alanine--poly(Phosphoribitol) ligase subunit 1</fullName>
        <ecNumber evidence="4">6.1.1.13</ecNumber>
    </submittedName>
</protein>
<evidence type="ECO:0000259" key="3">
    <source>
        <dbReference type="Pfam" id="PF13193"/>
    </source>
</evidence>
<dbReference type="NCBIfam" id="TIGR01733">
    <property type="entry name" value="AA-adenyl-dom"/>
    <property type="match status" value="1"/>
</dbReference>
<sequence>MQEHPVAFPDELTGRTVEYHCPAGLPGLIRAVTVRTPDAIAVVDDTQELTYLELELWSDAVARRLREHDVSSDPVAVAVPRSAGLLAALLGVLKAGLPYLPVDAADPADRLRRVLSTAGTSIALTSTATHQTMAAQELHALDVETLRPTAPIAGPESLRPTTPVSLLDALLPVAAVQPVYVLFTSGSTGTPKGVLLPSQALCNRLLWMRDEYGIGPTDRILQKTPVTFDVSGWELWMPLVSGARCVFLAPEEHREPVQVARTVVAAGITICHFVPSMLNEFLRWSDAAHCTSLRDVFCSGEALPAAVARRFAATLPARLHNLYGPTEAAIEVTYWDCPRDPDAIDRVFIGRPVHNCVLGVMNPDGAPVPAGEEGELYIGGVPLATGYLNRPDLTAQAFVPAAPSDPVPTWYRTGDRVRLVHGELEYLGRIDDQVKIRGQRIEPHEVEHHLTTPPQVAEAVVVAARIGEDVQLVAWIRPTDPRADAQQLRAQLREHLSGQVPAAYVPSRFLLTDTVPMTTSGKQDRTLLRQRAEEQVAVRTPRTGSSAAAGGRRLLDLLRRERDASVSPRAAANAAGSEMRNRRHPDRPVTGSGNEIAPELVPARRGGATAREEVAEHVPAHAGREPETPASRSTDSEMLSYGGLHDAAPALSAEPDSHPPAGPPAALLDAEGRSGATTTAVTVREQHTEETA</sequence>
<accession>A0ABT6M0Q2</accession>
<feature type="compositionally biased region" description="Basic and acidic residues" evidence="1">
    <location>
        <begin position="610"/>
        <end position="627"/>
    </location>
</feature>
<dbReference type="RefSeq" id="WP_280882789.1">
    <property type="nucleotide sequence ID" value="NZ_JARXVH010000029.1"/>
</dbReference>
<dbReference type="PROSITE" id="PS00455">
    <property type="entry name" value="AMP_BINDING"/>
    <property type="match status" value="1"/>
</dbReference>
<dbReference type="Pfam" id="PF13193">
    <property type="entry name" value="AMP-binding_C"/>
    <property type="match status" value="1"/>
</dbReference>
<dbReference type="InterPro" id="IPR025110">
    <property type="entry name" value="AMP-bd_C"/>
</dbReference>
<dbReference type="InterPro" id="IPR045851">
    <property type="entry name" value="AMP-bd_C_sf"/>
</dbReference>
<keyword evidence="5" id="KW-1185">Reference proteome</keyword>
<keyword evidence="4" id="KW-0436">Ligase</keyword>
<proteinExistence type="predicted"/>
<evidence type="ECO:0000313" key="5">
    <source>
        <dbReference type="Proteomes" id="UP001160499"/>
    </source>
</evidence>
<dbReference type="EMBL" id="JARXVH010000029">
    <property type="protein sequence ID" value="MDH6222144.1"/>
    <property type="molecule type" value="Genomic_DNA"/>
</dbReference>
<dbReference type="PANTHER" id="PTHR45527:SF1">
    <property type="entry name" value="FATTY ACID SYNTHASE"/>
    <property type="match status" value="1"/>
</dbReference>
<feature type="domain" description="AMP-dependent synthetase/ligase" evidence="2">
    <location>
        <begin position="34"/>
        <end position="388"/>
    </location>
</feature>
<evidence type="ECO:0000259" key="2">
    <source>
        <dbReference type="Pfam" id="PF00501"/>
    </source>
</evidence>
<dbReference type="Pfam" id="PF00501">
    <property type="entry name" value="AMP-binding"/>
    <property type="match status" value="1"/>
</dbReference>
<dbReference type="InterPro" id="IPR020845">
    <property type="entry name" value="AMP-binding_CS"/>
</dbReference>
<dbReference type="InterPro" id="IPR010071">
    <property type="entry name" value="AA_adenyl_dom"/>
</dbReference>
<organism evidence="4 5">
    <name type="scientific">Streptomyces pseudovenezuelae</name>
    <dbReference type="NCBI Taxonomy" id="67350"/>
    <lineage>
        <taxon>Bacteria</taxon>
        <taxon>Bacillati</taxon>
        <taxon>Actinomycetota</taxon>
        <taxon>Actinomycetes</taxon>
        <taxon>Kitasatosporales</taxon>
        <taxon>Streptomycetaceae</taxon>
        <taxon>Streptomyces</taxon>
        <taxon>Streptomyces aurantiacus group</taxon>
    </lineage>
</organism>
<dbReference type="Gene3D" id="3.40.50.12780">
    <property type="entry name" value="N-terminal domain of ligase-like"/>
    <property type="match status" value="1"/>
</dbReference>
<reference evidence="4 5" key="1">
    <citation type="submission" date="2023-04" db="EMBL/GenBank/DDBJ databases">
        <title>Forest soil microbial communities from Buena Vista Peninsula, Colon Province, Panama.</title>
        <authorList>
            <person name="Bouskill N."/>
        </authorList>
    </citation>
    <scope>NUCLEOTIDE SEQUENCE [LARGE SCALE GENOMIC DNA]</scope>
    <source>
        <strain evidence="4 5">GGS1</strain>
    </source>
</reference>
<dbReference type="Proteomes" id="UP001160499">
    <property type="component" value="Unassembled WGS sequence"/>
</dbReference>
<dbReference type="SUPFAM" id="SSF56801">
    <property type="entry name" value="Acetyl-CoA synthetase-like"/>
    <property type="match status" value="1"/>
</dbReference>
<dbReference type="InterPro" id="IPR000873">
    <property type="entry name" value="AMP-dep_synth/lig_dom"/>
</dbReference>